<dbReference type="InterPro" id="IPR052835">
    <property type="entry name" value="Nepro"/>
</dbReference>
<proteinExistence type="predicted"/>
<dbReference type="STRING" id="6832.A0A553PCC2"/>
<dbReference type="PANTHER" id="PTHR34761:SF1">
    <property type="entry name" value="NUCLEOLUS AND NEURAL PROGENITOR PROTEIN"/>
    <property type="match status" value="1"/>
</dbReference>
<dbReference type="GO" id="GO:0045747">
    <property type="term" value="P:positive regulation of Notch signaling pathway"/>
    <property type="evidence" value="ECO:0007669"/>
    <property type="project" value="TreeGrafter"/>
</dbReference>
<protein>
    <recommendedName>
        <fullName evidence="1">Nucleolus and neural progenitor protein-like N-terminal domain-containing protein</fullName>
    </recommendedName>
</protein>
<dbReference type="Pfam" id="PF14780">
    <property type="entry name" value="NEPRO_N"/>
    <property type="match status" value="1"/>
</dbReference>
<sequence>MELLIDVTPPPCQALIIPPLTPTEKDQVSVALKVLKEFERDWPAQAQSTQVELTLVDEFMYKSQNRFRNDQGHRDVKRVLLCIRRALALRIDQLCRDWTQVMPLGVDVRRNKPRLYGPSREMLEFLLLRLWGFRALIEKAQTWAGLCGHKQLARIRLGHFWNVALQKLSSVARLWSNMTTLLPQVAEVYRALYALRTVLPSSKVAFLPPGTELPDWPTSSSDVAPAHLTVTENVVPSDPDQSIPSEIGEVIERELDLTPDTPAPIRASPLGMTRAKWKHLGKMFKNWTQPADLAQFLMDETRQRKTDRHSCVTKALNQTQWKQVKTDLMNFMAGPKTNTPKAVSLVKQRLRFWLVRPDLAGQKPPDWHKLVQQLESEAISIKNAKKMVNKKDKIC</sequence>
<comment type="caution">
    <text evidence="2">The sequence shown here is derived from an EMBL/GenBank/DDBJ whole genome shotgun (WGS) entry which is preliminary data.</text>
</comment>
<gene>
    <name evidence="2" type="ORF">TCAL_01656</name>
</gene>
<dbReference type="InterPro" id="IPR027951">
    <property type="entry name" value="Nepro_N"/>
</dbReference>
<evidence type="ECO:0000259" key="1">
    <source>
        <dbReference type="Pfam" id="PF14780"/>
    </source>
</evidence>
<keyword evidence="3" id="KW-1185">Reference proteome</keyword>
<evidence type="ECO:0000313" key="2">
    <source>
        <dbReference type="EMBL" id="TRY75308.1"/>
    </source>
</evidence>
<evidence type="ECO:0000313" key="3">
    <source>
        <dbReference type="Proteomes" id="UP000318571"/>
    </source>
</evidence>
<organism evidence="2 3">
    <name type="scientific">Tigriopus californicus</name>
    <name type="common">Marine copepod</name>
    <dbReference type="NCBI Taxonomy" id="6832"/>
    <lineage>
        <taxon>Eukaryota</taxon>
        <taxon>Metazoa</taxon>
        <taxon>Ecdysozoa</taxon>
        <taxon>Arthropoda</taxon>
        <taxon>Crustacea</taxon>
        <taxon>Multicrustacea</taxon>
        <taxon>Hexanauplia</taxon>
        <taxon>Copepoda</taxon>
        <taxon>Harpacticoida</taxon>
        <taxon>Harpacticidae</taxon>
        <taxon>Tigriopus</taxon>
    </lineage>
</organism>
<name>A0A553PCC2_TIGCA</name>
<reference evidence="2 3" key="1">
    <citation type="journal article" date="2018" name="Nat. Ecol. Evol.">
        <title>Genomic signatures of mitonuclear coevolution across populations of Tigriopus californicus.</title>
        <authorList>
            <person name="Barreto F.S."/>
            <person name="Watson E.T."/>
            <person name="Lima T.G."/>
            <person name="Willett C.S."/>
            <person name="Edmands S."/>
            <person name="Li W."/>
            <person name="Burton R.S."/>
        </authorList>
    </citation>
    <scope>NUCLEOTIDE SEQUENCE [LARGE SCALE GENOMIC DNA]</scope>
    <source>
        <strain evidence="2 3">San Diego</strain>
    </source>
</reference>
<dbReference type="AlphaFoldDB" id="A0A553PCC2"/>
<dbReference type="EMBL" id="VCGU01000005">
    <property type="protein sequence ID" value="TRY75308.1"/>
    <property type="molecule type" value="Genomic_DNA"/>
</dbReference>
<dbReference type="PANTHER" id="PTHR34761">
    <property type="entry name" value="NUCLEOLUS AND NEURAL PROGENITOR PROTEIN"/>
    <property type="match status" value="1"/>
</dbReference>
<accession>A0A553PCC2</accession>
<dbReference type="Proteomes" id="UP000318571">
    <property type="component" value="Chromosome 2"/>
</dbReference>
<dbReference type="OrthoDB" id="6354904at2759"/>
<feature type="domain" description="Nucleolus and neural progenitor protein-like N-terminal" evidence="1">
    <location>
        <begin position="18"/>
        <end position="193"/>
    </location>
</feature>
<dbReference type="GO" id="GO:0005634">
    <property type="term" value="C:nucleus"/>
    <property type="evidence" value="ECO:0007669"/>
    <property type="project" value="TreeGrafter"/>
</dbReference>